<accession>A0A9W9FDB2</accession>
<protein>
    <submittedName>
        <fullName evidence="1">Uncharacterized protein</fullName>
    </submittedName>
</protein>
<evidence type="ECO:0000313" key="1">
    <source>
        <dbReference type="EMBL" id="KAJ5098108.1"/>
    </source>
</evidence>
<dbReference type="RefSeq" id="XP_056473762.1">
    <property type="nucleotide sequence ID" value="XM_056617603.1"/>
</dbReference>
<dbReference type="AlphaFoldDB" id="A0A9W9FDB2"/>
<proteinExistence type="predicted"/>
<comment type="caution">
    <text evidence="1">The sequence shown here is derived from an EMBL/GenBank/DDBJ whole genome shotgun (WGS) entry which is preliminary data.</text>
</comment>
<evidence type="ECO:0000313" key="2">
    <source>
        <dbReference type="Proteomes" id="UP001149074"/>
    </source>
</evidence>
<name>A0A9W9FDB2_9EURO</name>
<dbReference type="Proteomes" id="UP001149074">
    <property type="component" value="Unassembled WGS sequence"/>
</dbReference>
<sequence>MRRMQAGPIRGARVHVVDRRNPLAASSGWEIVSWKRMWYVLRVLLQNAKKINKKCAMLLERDKKL</sequence>
<organism evidence="1 2">
    <name type="scientific">Penicillium argentinense</name>
    <dbReference type="NCBI Taxonomy" id="1131581"/>
    <lineage>
        <taxon>Eukaryota</taxon>
        <taxon>Fungi</taxon>
        <taxon>Dikarya</taxon>
        <taxon>Ascomycota</taxon>
        <taxon>Pezizomycotina</taxon>
        <taxon>Eurotiomycetes</taxon>
        <taxon>Eurotiomycetidae</taxon>
        <taxon>Eurotiales</taxon>
        <taxon>Aspergillaceae</taxon>
        <taxon>Penicillium</taxon>
    </lineage>
</organism>
<dbReference type="GeneID" id="81356582"/>
<reference evidence="1" key="2">
    <citation type="journal article" date="2023" name="IMA Fungus">
        <title>Comparative genomic study of the Penicillium genus elucidates a diverse pangenome and 15 lateral gene transfer events.</title>
        <authorList>
            <person name="Petersen C."/>
            <person name="Sorensen T."/>
            <person name="Nielsen M.R."/>
            <person name="Sondergaard T.E."/>
            <person name="Sorensen J.L."/>
            <person name="Fitzpatrick D.A."/>
            <person name="Frisvad J.C."/>
            <person name="Nielsen K.L."/>
        </authorList>
    </citation>
    <scope>NUCLEOTIDE SEQUENCE</scope>
    <source>
        <strain evidence="1">IBT 30761</strain>
    </source>
</reference>
<dbReference type="EMBL" id="JAPQKI010000005">
    <property type="protein sequence ID" value="KAJ5098108.1"/>
    <property type="molecule type" value="Genomic_DNA"/>
</dbReference>
<keyword evidence="2" id="KW-1185">Reference proteome</keyword>
<gene>
    <name evidence="1" type="ORF">N7532_005109</name>
</gene>
<reference evidence="1" key="1">
    <citation type="submission" date="2022-11" db="EMBL/GenBank/DDBJ databases">
        <authorList>
            <person name="Petersen C."/>
        </authorList>
    </citation>
    <scope>NUCLEOTIDE SEQUENCE</scope>
    <source>
        <strain evidence="1">IBT 30761</strain>
    </source>
</reference>